<protein>
    <submittedName>
        <fullName evidence="1">Uncharacterized protein</fullName>
    </submittedName>
</protein>
<comment type="caution">
    <text evidence="1">The sequence shown here is derived from an EMBL/GenBank/DDBJ whole genome shotgun (WGS) entry which is preliminary data.</text>
</comment>
<accession>A0ACC2R8T8</accession>
<gene>
    <name evidence="1" type="ORF">PYW08_007126</name>
</gene>
<organism evidence="1 2">
    <name type="scientific">Mythimna loreyi</name>
    <dbReference type="NCBI Taxonomy" id="667449"/>
    <lineage>
        <taxon>Eukaryota</taxon>
        <taxon>Metazoa</taxon>
        <taxon>Ecdysozoa</taxon>
        <taxon>Arthropoda</taxon>
        <taxon>Hexapoda</taxon>
        <taxon>Insecta</taxon>
        <taxon>Pterygota</taxon>
        <taxon>Neoptera</taxon>
        <taxon>Endopterygota</taxon>
        <taxon>Lepidoptera</taxon>
        <taxon>Glossata</taxon>
        <taxon>Ditrysia</taxon>
        <taxon>Noctuoidea</taxon>
        <taxon>Noctuidae</taxon>
        <taxon>Noctuinae</taxon>
        <taxon>Hadenini</taxon>
        <taxon>Mythimna</taxon>
    </lineage>
</organism>
<dbReference type="EMBL" id="CM056778">
    <property type="protein sequence ID" value="KAJ8736470.1"/>
    <property type="molecule type" value="Genomic_DNA"/>
</dbReference>
<proteinExistence type="predicted"/>
<dbReference type="Proteomes" id="UP001231649">
    <property type="component" value="Chromosome 2"/>
</dbReference>
<keyword evidence="2" id="KW-1185">Reference proteome</keyword>
<name>A0ACC2R8T8_9NEOP</name>
<evidence type="ECO:0000313" key="2">
    <source>
        <dbReference type="Proteomes" id="UP001231649"/>
    </source>
</evidence>
<reference evidence="1" key="1">
    <citation type="submission" date="2023-03" db="EMBL/GenBank/DDBJ databases">
        <title>Chromosome-level genomes of two armyworms, Mythimna separata and Mythimna loreyi, provide insights into the biosynthesis and reception of sex pheromones.</title>
        <authorList>
            <person name="Zhao H."/>
        </authorList>
    </citation>
    <scope>NUCLEOTIDE SEQUENCE</scope>
    <source>
        <strain evidence="1">BeijingLab</strain>
    </source>
</reference>
<evidence type="ECO:0000313" key="1">
    <source>
        <dbReference type="EMBL" id="KAJ8736470.1"/>
    </source>
</evidence>
<sequence length="1363" mass="158901">MRVSGSEQQTCPCYKGSHQDFQKLVELKDSSLVIYCYKTHTEDIHQQSKQDESLEGSESTSRDVFIIHNRKDTRLSTSQLTSELEKKNISCPRCRKIFEHAQELMQEINSIEKNIVIGICDHCRKKAQTQFCVCDKIVRKFKFAKSEQKENVKKHVKTCLSKMEHILKDAKTFHKSKQIIHRAYSDLQINQDLKSSTSRHQPEIQHMFGLETNKSDISVNRETGETVIKEDYFKQGVTFSQPLISTKPVATSASDTSRERENVNTMIPRTSLMEKSEGIKELPRTSLKDRKKEKIVEDTPSMDAKDALKRRHDLSLRQMMRHEKNSEVLSNISKKPTVHEIPKIAPWEQKEPTTKYHEDIAMDINKKNKHDTTRHLTYSSKTLVKYGTSKKSHSSLRDSYEQKKTDKFSDKKRSKSSLKSKKLEPQVSSSKSRLKKTSKPETGVDPQFSFFFPKIAAKKETKQKQLDVRSSHLIKHTQEKFRRQAEKKRQEKERKEKERQEKERQEKERQEKERQQKERQQKIDQRKISRDKQDILYQHKKDSKKDLGRLGVDEDEKQNKAKIDKSIDDTLEKKLKSEPKENAVKKEQAMKTEEEKRDVKIQKEKEILTKKIDKEKETKRDSASDLVSVSTILKKKNKNEIFVNDEEVSKINELIGTKIKTTEGDEKRKENEETLKQIEQLKKEKEINKKQAEKEHLLKNKDAPSKTDKSKNEIAKKQTAANENETIETIQSIEKRMKIEERNEKKAKDKEQKQGLKRIQQVFEHKDVPSKTEKKVSPNEQQNTKQDSEFLRLQVEQSKQRALERQKQLEEAKEKERKLKELAELKEKAADLKIDKIKMEPISNSDYLINLVRLKQAAEMKPADITPVDIQEHKCHHGINIRFFCPLCYNSELEMEIVSLDNKKSASPETFKEIIIGEKIFKIKHLFEKSTEPEVDLNLYQNFIFEPLTEFGATDVRTYKYSKPKKIAKVVSMVSKKREPEPVEPQEPGKGILRYALSDRTFIDKGWTVLPTEKVVRKLNVYRMRPAHPEFDWFEHNKKKRLMTYDTGERLAEFEDNGRGRWYYRSGRLALDYYDAEEANAQQRFVIYSSGEPDERGRTHPITILATFDYLGNGIVFDHAGKIRLKYNQTEGVVLDRAIGPVSHWKWHTLNDPPVLQQVMIDTQLPQKDPEILKLGPHVEKAIRPDNEEMIAIEFDNFIKEKSKKLSQKFKPFQIKMKALKINEHFSLKVLDQATVYLIFRDGSTNLKLNIGMILDHKEIVDTETAEVGEVSNSIEQFPARTDSLAGLQRSVAHAQRYERQQTERERRLRPAEPCASVDLLSAAVSPPMRVPLRTMPSGSTPSTTGYCSRKPTNNLYYNTRLL</sequence>